<protein>
    <recommendedName>
        <fullName evidence="1">RNA-directed DNA polymerase</fullName>
        <ecNumber evidence="1">2.7.7.49</ecNumber>
    </recommendedName>
</protein>
<keyword evidence="6" id="KW-0378">Hydrolase</keyword>
<dbReference type="Gene3D" id="3.10.10.10">
    <property type="entry name" value="HIV Type 1 Reverse Transcriptase, subunit A, domain 1"/>
    <property type="match status" value="1"/>
</dbReference>
<evidence type="ECO:0000256" key="8">
    <source>
        <dbReference type="PROSITE-ProRule" id="PRU00047"/>
    </source>
</evidence>
<evidence type="ECO:0000256" key="3">
    <source>
        <dbReference type="ARBA" id="ARBA00022695"/>
    </source>
</evidence>
<dbReference type="CDD" id="cd01647">
    <property type="entry name" value="RT_LTR"/>
    <property type="match status" value="1"/>
</dbReference>
<dbReference type="Gene3D" id="3.30.420.10">
    <property type="entry name" value="Ribonuclease H-like superfamily/Ribonuclease H"/>
    <property type="match status" value="1"/>
</dbReference>
<keyword evidence="5" id="KW-0255">Endonuclease</keyword>
<dbReference type="PROSITE" id="PS50158">
    <property type="entry name" value="ZF_CCHC"/>
    <property type="match status" value="1"/>
</dbReference>
<evidence type="ECO:0000256" key="7">
    <source>
        <dbReference type="ARBA" id="ARBA00022918"/>
    </source>
</evidence>
<feature type="region of interest" description="Disordered" evidence="9">
    <location>
        <begin position="194"/>
        <end position="269"/>
    </location>
</feature>
<feature type="compositionally biased region" description="Basic and acidic residues" evidence="9">
    <location>
        <begin position="228"/>
        <end position="238"/>
    </location>
</feature>
<dbReference type="EC" id="2.7.7.49" evidence="1"/>
<dbReference type="GO" id="GO:0015074">
    <property type="term" value="P:DNA integration"/>
    <property type="evidence" value="ECO:0007669"/>
    <property type="project" value="InterPro"/>
</dbReference>
<feature type="domain" description="CCHC-type" evidence="10">
    <location>
        <begin position="293"/>
        <end position="306"/>
    </location>
</feature>
<keyword evidence="8" id="KW-0479">Metal-binding</keyword>
<evidence type="ECO:0000256" key="2">
    <source>
        <dbReference type="ARBA" id="ARBA00022679"/>
    </source>
</evidence>
<dbReference type="Pfam" id="PF00078">
    <property type="entry name" value="RVT_1"/>
    <property type="match status" value="1"/>
</dbReference>
<evidence type="ECO:0000313" key="13">
    <source>
        <dbReference type="EMBL" id="JAR92145.1"/>
    </source>
</evidence>
<evidence type="ECO:0000259" key="12">
    <source>
        <dbReference type="PROSITE" id="PS50994"/>
    </source>
</evidence>
<keyword evidence="8" id="KW-0862">Zinc</keyword>
<dbReference type="Gene3D" id="2.40.70.10">
    <property type="entry name" value="Acid Proteases"/>
    <property type="match status" value="1"/>
</dbReference>
<feature type="domain" description="Integrase catalytic" evidence="12">
    <location>
        <begin position="1072"/>
        <end position="1175"/>
    </location>
</feature>
<dbReference type="SUPFAM" id="SSF50630">
    <property type="entry name" value="Acid proteases"/>
    <property type="match status" value="1"/>
</dbReference>
<keyword evidence="8" id="KW-0863">Zinc-finger</keyword>
<dbReference type="InterPro" id="IPR041373">
    <property type="entry name" value="RT_RNaseH"/>
</dbReference>
<evidence type="ECO:0000256" key="4">
    <source>
        <dbReference type="ARBA" id="ARBA00022722"/>
    </source>
</evidence>
<dbReference type="GO" id="GO:0004519">
    <property type="term" value="F:endonuclease activity"/>
    <property type="evidence" value="ECO:0007669"/>
    <property type="project" value="UniProtKB-KW"/>
</dbReference>
<dbReference type="InterPro" id="IPR041588">
    <property type="entry name" value="Integrase_H2C2"/>
</dbReference>
<dbReference type="InterPro" id="IPR043502">
    <property type="entry name" value="DNA/RNA_pol_sf"/>
</dbReference>
<dbReference type="InterPro" id="IPR001969">
    <property type="entry name" value="Aspartic_peptidase_AS"/>
</dbReference>
<dbReference type="InterPro" id="IPR021109">
    <property type="entry name" value="Peptidase_aspartic_dom_sf"/>
</dbReference>
<dbReference type="FunFam" id="1.10.340.70:FF:000003">
    <property type="entry name" value="Protein CBG25708"/>
    <property type="match status" value="1"/>
</dbReference>
<reference evidence="13" key="1">
    <citation type="journal article" date="2018" name="PLoS Negl. Trop. Dis.">
        <title>Sialome diversity of ticks revealed by RNAseq of single tick salivary glands.</title>
        <authorList>
            <person name="Perner J."/>
            <person name="Kropackova S."/>
            <person name="Kopacek P."/>
            <person name="Ribeiro J.M."/>
        </authorList>
    </citation>
    <scope>NUCLEOTIDE SEQUENCE</scope>
    <source>
        <strain evidence="13">Siblings of single egg batch collected in Ceske Budejovice</strain>
        <tissue evidence="13">Salivary glands</tissue>
    </source>
</reference>
<dbReference type="PROSITE" id="PS50878">
    <property type="entry name" value="RT_POL"/>
    <property type="match status" value="1"/>
</dbReference>
<keyword evidence="2" id="KW-0808">Transferase</keyword>
<dbReference type="Pfam" id="PF17917">
    <property type="entry name" value="RT_RNaseH"/>
    <property type="match status" value="1"/>
</dbReference>
<dbReference type="CDD" id="cd09274">
    <property type="entry name" value="RNase_HI_RT_Ty3"/>
    <property type="match status" value="1"/>
</dbReference>
<dbReference type="SUPFAM" id="SSF56672">
    <property type="entry name" value="DNA/RNA polymerases"/>
    <property type="match status" value="1"/>
</dbReference>
<dbReference type="Gene3D" id="4.10.60.10">
    <property type="entry name" value="Zinc finger, CCHC-type"/>
    <property type="match status" value="1"/>
</dbReference>
<dbReference type="PROSITE" id="PS50994">
    <property type="entry name" value="INTEGRASE"/>
    <property type="match status" value="1"/>
</dbReference>
<dbReference type="PANTHER" id="PTHR37984">
    <property type="entry name" value="PROTEIN CBG26694"/>
    <property type="match status" value="1"/>
</dbReference>
<dbReference type="InterPro" id="IPR036397">
    <property type="entry name" value="RNaseH_sf"/>
</dbReference>
<dbReference type="InterPro" id="IPR012337">
    <property type="entry name" value="RNaseH-like_sf"/>
</dbReference>
<keyword evidence="3" id="KW-0548">Nucleotidyltransferase</keyword>
<dbReference type="GO" id="GO:0042575">
    <property type="term" value="C:DNA polymerase complex"/>
    <property type="evidence" value="ECO:0007669"/>
    <property type="project" value="UniProtKB-ARBA"/>
</dbReference>
<dbReference type="GO" id="GO:0008270">
    <property type="term" value="F:zinc ion binding"/>
    <property type="evidence" value="ECO:0007669"/>
    <property type="project" value="UniProtKB-KW"/>
</dbReference>
<evidence type="ECO:0000256" key="6">
    <source>
        <dbReference type="ARBA" id="ARBA00022801"/>
    </source>
</evidence>
<keyword evidence="4" id="KW-0540">Nuclease</keyword>
<sequence length="1175" mass="130666">PPPPFLPAPGRPSVPWPQWIRMFETFLLASGASDFPPERRKALLLHSLGIEGQRIFFALPSDVSEPAPPAAAATASDEAKKYPTAPSPYDQAVAALTQHFASASNVVVERHRFRRRTQQPGESIQEYVAALRELAASCSFVALDDSLRDQFLEGIASQHLRERLLLEGSSLSFSRAVLLAQQLEQAAQQVRELAPGHVQRVTSRGVRHSRDSTRPRSSPRRLPPPQESPRRQLRHDSATPRASWSAGHSRRNRQSASTERSRASNNASPHCFRCGSRQHRASSSSCPAQGQHCFHCGRLGHFRSVCNKRQHHSTVAVREVDCQDSSDEAEILSVLSVVGPARAGIFVDVFVAGKSLKFLVDSGSSVSILEENLFQQHFADESLFSAPRVKLLDYSKRSIPVRGCFFTEVTFKGRTAYLLFHVVPKGTSILGIDAIKALDLHIEGSSLHCFETSTMPATPDAPQLSGLCQASQPNPLPKTLSCEFGSLFAPGLGLAKGFIHRIKIRLTVPPVASKLRRLPLSLRPQVSEELRRLEELDVIERVNASEWVSPIVVVRKKDGGIRLCVDLREPNKAVITDSFPLPHTEELLNSLVGATTFSKLDLASAYHQVLLHPESRDLTAFVTHGGLFRFKRVCFGLPSAPAAFQQLMSQILKDCSGVLFYIDDIIVFGKTEQEHLTNLAAVLRRIKAAGLKLNHKCTFCVQELSFLGHKVTAQGISPLPEKVDFILNTPAPTDAAGLRSFLGLVEYYAKFLPCLAGVVEPMRALLRKNQPFIWNDAVDASFRKVKFLLSSRKVLQMFDPTLPVVVSTDASDCGLGAVLQQVDGHQLRTVAFASRTLSPAERKYSVGEREALACVWACKHWHTYLWGRHFTLRTDHQALVSLLSSQGSGRRPLRIARWSERLLRYNYTVEYRKGSRNQVADALSRLPVPVSQEDASFNEEVVSLVAPLCLTKEKFQQSLREDATLEQVKAYVASSWPSHKSIPGDLQPFFAVREELSVVDDLLLRGERLVVPPSLTSQVISTAHEAHPGIVRAKARLRERFWWPGMDKQVEVAIHNCIVCQAADKSAKTAVTPLQPVPLPERLWQKVAVDIVGPMERAPHDCRFAITLVDYFSKWPEVQFCSEVSTRTVTIFLLSVFSREGYPDEIVCDNGPQFCSREFNQFLKDRAIRLSHSSV</sequence>
<dbReference type="GO" id="GO:0003676">
    <property type="term" value="F:nucleic acid binding"/>
    <property type="evidence" value="ECO:0007669"/>
    <property type="project" value="InterPro"/>
</dbReference>
<proteinExistence type="predicted"/>
<evidence type="ECO:0000256" key="1">
    <source>
        <dbReference type="ARBA" id="ARBA00012493"/>
    </source>
</evidence>
<dbReference type="GO" id="GO:0003964">
    <property type="term" value="F:RNA-directed DNA polymerase activity"/>
    <property type="evidence" value="ECO:0007669"/>
    <property type="project" value="UniProtKB-KW"/>
</dbReference>
<feature type="non-terminal residue" evidence="13">
    <location>
        <position position="1"/>
    </location>
</feature>
<dbReference type="FunFam" id="3.30.70.270:FF:000020">
    <property type="entry name" value="Transposon Tf2-6 polyprotein-like Protein"/>
    <property type="match status" value="1"/>
</dbReference>
<dbReference type="InterPro" id="IPR000477">
    <property type="entry name" value="RT_dom"/>
</dbReference>
<dbReference type="InterPro" id="IPR050951">
    <property type="entry name" value="Retrovirus_Pol_polyprotein"/>
</dbReference>
<dbReference type="InterPro" id="IPR001584">
    <property type="entry name" value="Integrase_cat-core"/>
</dbReference>
<dbReference type="SMART" id="SM00343">
    <property type="entry name" value="ZnF_C2HC"/>
    <property type="match status" value="2"/>
</dbReference>
<feature type="domain" description="Reverse transcriptase" evidence="11">
    <location>
        <begin position="535"/>
        <end position="711"/>
    </location>
</feature>
<evidence type="ECO:0000256" key="9">
    <source>
        <dbReference type="SAM" id="MobiDB-lite"/>
    </source>
</evidence>
<evidence type="ECO:0000259" key="10">
    <source>
        <dbReference type="PROSITE" id="PS50158"/>
    </source>
</evidence>
<dbReference type="Pfam" id="PF00665">
    <property type="entry name" value="rve"/>
    <property type="match status" value="1"/>
</dbReference>
<dbReference type="FunFam" id="3.10.20.370:FF:000001">
    <property type="entry name" value="Retrovirus-related Pol polyprotein from transposon 17.6-like protein"/>
    <property type="match status" value="1"/>
</dbReference>
<evidence type="ECO:0000259" key="11">
    <source>
        <dbReference type="PROSITE" id="PS50878"/>
    </source>
</evidence>
<name>A0A147BP90_IXORI</name>
<dbReference type="EMBL" id="GEGO01003259">
    <property type="protein sequence ID" value="JAR92145.1"/>
    <property type="molecule type" value="Transcribed_RNA"/>
</dbReference>
<dbReference type="InterPro" id="IPR001878">
    <property type="entry name" value="Znf_CCHC"/>
</dbReference>
<evidence type="ECO:0000256" key="5">
    <source>
        <dbReference type="ARBA" id="ARBA00022759"/>
    </source>
</evidence>
<keyword evidence="7" id="KW-0695">RNA-directed DNA polymerase</keyword>
<dbReference type="Gene3D" id="3.30.70.270">
    <property type="match status" value="2"/>
</dbReference>
<dbReference type="PROSITE" id="PS00141">
    <property type="entry name" value="ASP_PROTEASE"/>
    <property type="match status" value="1"/>
</dbReference>
<dbReference type="GO" id="GO:0006508">
    <property type="term" value="P:proteolysis"/>
    <property type="evidence" value="ECO:0007669"/>
    <property type="project" value="InterPro"/>
</dbReference>
<dbReference type="GO" id="GO:0004190">
    <property type="term" value="F:aspartic-type endopeptidase activity"/>
    <property type="evidence" value="ECO:0007669"/>
    <property type="project" value="InterPro"/>
</dbReference>
<organism evidence="13">
    <name type="scientific">Ixodes ricinus</name>
    <name type="common">Common tick</name>
    <name type="synonym">Acarus ricinus</name>
    <dbReference type="NCBI Taxonomy" id="34613"/>
    <lineage>
        <taxon>Eukaryota</taxon>
        <taxon>Metazoa</taxon>
        <taxon>Ecdysozoa</taxon>
        <taxon>Arthropoda</taxon>
        <taxon>Chelicerata</taxon>
        <taxon>Arachnida</taxon>
        <taxon>Acari</taxon>
        <taxon>Parasitiformes</taxon>
        <taxon>Ixodida</taxon>
        <taxon>Ixodoidea</taxon>
        <taxon>Ixodidae</taxon>
        <taxon>Ixodinae</taxon>
        <taxon>Ixodes</taxon>
    </lineage>
</organism>
<dbReference type="InterPro" id="IPR043128">
    <property type="entry name" value="Rev_trsase/Diguanyl_cyclase"/>
</dbReference>
<dbReference type="SUPFAM" id="SSF53098">
    <property type="entry name" value="Ribonuclease H-like"/>
    <property type="match status" value="1"/>
</dbReference>
<dbReference type="Gene3D" id="1.10.340.70">
    <property type="match status" value="1"/>
</dbReference>
<dbReference type="AlphaFoldDB" id="A0A147BP90"/>
<dbReference type="Pfam" id="PF17921">
    <property type="entry name" value="Integrase_H2C2"/>
    <property type="match status" value="1"/>
</dbReference>
<feature type="compositionally biased region" description="Polar residues" evidence="9">
    <location>
        <begin position="254"/>
        <end position="268"/>
    </location>
</feature>
<accession>A0A147BP90</accession>
<dbReference type="PANTHER" id="PTHR37984:SF15">
    <property type="entry name" value="INTEGRASE CATALYTIC DOMAIN-CONTAINING PROTEIN"/>
    <property type="match status" value="1"/>
</dbReference>